<organism evidence="10 11">
    <name type="scientific">Fodinicola feengrottensis</name>
    <dbReference type="NCBI Taxonomy" id="435914"/>
    <lineage>
        <taxon>Bacteria</taxon>
        <taxon>Bacillati</taxon>
        <taxon>Actinomycetota</taxon>
        <taxon>Actinomycetes</taxon>
        <taxon>Mycobacteriales</taxon>
        <taxon>Fodinicola</taxon>
    </lineage>
</organism>
<dbReference type="Gene3D" id="3.90.1150.10">
    <property type="entry name" value="Aspartate Aminotransferase, domain 1"/>
    <property type="match status" value="1"/>
</dbReference>
<dbReference type="PANTHER" id="PTHR43206">
    <property type="entry name" value="AMINOTRANSFERASE"/>
    <property type="match status" value="1"/>
</dbReference>
<dbReference type="Pfam" id="PF00202">
    <property type="entry name" value="Aminotran_3"/>
    <property type="match status" value="1"/>
</dbReference>
<dbReference type="RefSeq" id="WP_344312112.1">
    <property type="nucleotide sequence ID" value="NZ_BAAANY010000016.1"/>
</dbReference>
<evidence type="ECO:0000313" key="10">
    <source>
        <dbReference type="EMBL" id="GAA1689086.1"/>
    </source>
</evidence>
<proteinExistence type="inferred from homology"/>
<dbReference type="EMBL" id="BAAANY010000016">
    <property type="protein sequence ID" value="GAA1689086.1"/>
    <property type="molecule type" value="Genomic_DNA"/>
</dbReference>
<evidence type="ECO:0000256" key="9">
    <source>
        <dbReference type="RuleBase" id="RU003560"/>
    </source>
</evidence>
<evidence type="ECO:0000256" key="3">
    <source>
        <dbReference type="ARBA" id="ARBA00013071"/>
    </source>
</evidence>
<reference evidence="10 11" key="1">
    <citation type="journal article" date="2019" name="Int. J. Syst. Evol. Microbiol.">
        <title>The Global Catalogue of Microorganisms (GCM) 10K type strain sequencing project: providing services to taxonomists for standard genome sequencing and annotation.</title>
        <authorList>
            <consortium name="The Broad Institute Genomics Platform"/>
            <consortium name="The Broad Institute Genome Sequencing Center for Infectious Disease"/>
            <person name="Wu L."/>
            <person name="Ma J."/>
        </authorList>
    </citation>
    <scope>NUCLEOTIDE SEQUENCE [LARGE SCALE GENOMIC DNA]</scope>
    <source>
        <strain evidence="10 11">JCM 14718</strain>
    </source>
</reference>
<gene>
    <name evidence="10" type="primary">lat</name>
    <name evidence="10" type="ORF">GCM10009765_43120</name>
</gene>
<keyword evidence="4" id="KW-0032">Aminotransferase</keyword>
<dbReference type="InterPro" id="IPR017657">
    <property type="entry name" value="L-lysine_6-transaminase"/>
</dbReference>
<dbReference type="InterPro" id="IPR015424">
    <property type="entry name" value="PyrdxlP-dep_Trfase"/>
</dbReference>
<dbReference type="PIRSF" id="PIRSF000521">
    <property type="entry name" value="Transaminase_4ab_Lys_Orn"/>
    <property type="match status" value="1"/>
</dbReference>
<protein>
    <recommendedName>
        <fullName evidence="8">L-lysine-epsilon aminotransferase</fullName>
        <ecNumber evidence="3">2.6.1.36</ecNumber>
    </recommendedName>
    <alternativeName>
        <fullName evidence="7">Lysine 6-aminotransferase</fullName>
    </alternativeName>
</protein>
<comment type="cofactor">
    <cofactor evidence="1">
        <name>pyridoxal 5'-phosphate</name>
        <dbReference type="ChEBI" id="CHEBI:597326"/>
    </cofactor>
</comment>
<dbReference type="CDD" id="cd00610">
    <property type="entry name" value="OAT_like"/>
    <property type="match status" value="1"/>
</dbReference>
<name>A0ABN2HJL7_9ACTN</name>
<comment type="caution">
    <text evidence="10">The sequence shown here is derived from an EMBL/GenBank/DDBJ whole genome shotgun (WGS) entry which is preliminary data.</text>
</comment>
<evidence type="ECO:0000256" key="6">
    <source>
        <dbReference type="ARBA" id="ARBA00022898"/>
    </source>
</evidence>
<dbReference type="InterPro" id="IPR015421">
    <property type="entry name" value="PyrdxlP-dep_Trfase_major"/>
</dbReference>
<evidence type="ECO:0000256" key="7">
    <source>
        <dbReference type="ARBA" id="ARBA00030921"/>
    </source>
</evidence>
<dbReference type="EC" id="2.6.1.36" evidence="3"/>
<keyword evidence="5" id="KW-0808">Transferase</keyword>
<dbReference type="Proteomes" id="UP001500618">
    <property type="component" value="Unassembled WGS sequence"/>
</dbReference>
<comment type="similarity">
    <text evidence="2 9">Belongs to the class-III pyridoxal-phosphate-dependent aminotransferase family.</text>
</comment>
<evidence type="ECO:0000313" key="11">
    <source>
        <dbReference type="Proteomes" id="UP001500618"/>
    </source>
</evidence>
<evidence type="ECO:0000256" key="1">
    <source>
        <dbReference type="ARBA" id="ARBA00001933"/>
    </source>
</evidence>
<keyword evidence="6 9" id="KW-0663">Pyridoxal phosphate</keyword>
<dbReference type="InterPro" id="IPR015422">
    <property type="entry name" value="PyrdxlP-dep_Trfase_small"/>
</dbReference>
<accession>A0ABN2HJL7</accession>
<sequence>MTATIGTAIAPADVHDKLAEHLLTDGFKLVLDTRASQGSWIVDARTDERYLDMYTFFASAPLGLNVPGVVEDPEFMGLLAEIAANKPANPDIYTTHLAEFVETFVRVLGDPALPHLFFVEGGALAVENALKVAFDWKSRRNEAAGRSPELGSKVMHLKHAFHGRTGYTMSLTNTDPGKTARYPQFDWPRIDVPALTFPVTDEALAAVEAAEKQALAQAKAAFEANPHDIACFIAEPIQGEGGDNHMRAEFLLAMQDLCHDYDALFVLDEVQTGVGTTGKPWAYQHFGLEPDIVAFSKKVQVGGVMAGRRVDEVAENVFTVSGRINSTWGGGLVDMVRSRRYLEIIEQDGVIEQAAQRGEQFLAGLRELAQTHPISNVRGLGLMVAFDLENADVRDDVLTRLRNDEHVLALPSGERAIRFRPALTISADELEFALTALEKVLP</sequence>
<dbReference type="SUPFAM" id="SSF53383">
    <property type="entry name" value="PLP-dependent transferases"/>
    <property type="match status" value="1"/>
</dbReference>
<evidence type="ECO:0000256" key="8">
    <source>
        <dbReference type="ARBA" id="ARBA00050040"/>
    </source>
</evidence>
<dbReference type="NCBIfam" id="TIGR03251">
    <property type="entry name" value="LAT_fam"/>
    <property type="match status" value="1"/>
</dbReference>
<evidence type="ECO:0000256" key="5">
    <source>
        <dbReference type="ARBA" id="ARBA00022679"/>
    </source>
</evidence>
<dbReference type="Gene3D" id="3.40.640.10">
    <property type="entry name" value="Type I PLP-dependent aspartate aminotransferase-like (Major domain)"/>
    <property type="match status" value="1"/>
</dbReference>
<evidence type="ECO:0000256" key="2">
    <source>
        <dbReference type="ARBA" id="ARBA00008954"/>
    </source>
</evidence>
<evidence type="ECO:0000256" key="4">
    <source>
        <dbReference type="ARBA" id="ARBA00022576"/>
    </source>
</evidence>
<keyword evidence="11" id="KW-1185">Reference proteome</keyword>
<dbReference type="InterPro" id="IPR005814">
    <property type="entry name" value="Aminotrans_3"/>
</dbReference>
<dbReference type="PANTHER" id="PTHR43206:SF2">
    <property type="entry name" value="4-AMINOBUTYRATE AMINOTRANSFERASE GABT"/>
    <property type="match status" value="1"/>
</dbReference>